<dbReference type="GeneID" id="93482857"/>
<organism evidence="3 4">
    <name type="scientific">Prevotella pectinovora</name>
    <dbReference type="NCBI Taxonomy" id="1602169"/>
    <lineage>
        <taxon>Bacteria</taxon>
        <taxon>Pseudomonadati</taxon>
        <taxon>Bacteroidota</taxon>
        <taxon>Bacteroidia</taxon>
        <taxon>Bacteroidales</taxon>
        <taxon>Prevotellaceae</taxon>
        <taxon>Prevotella</taxon>
    </lineage>
</organism>
<dbReference type="PROSITE" id="PS51819">
    <property type="entry name" value="VOC"/>
    <property type="match status" value="1"/>
</dbReference>
<reference evidence="3 4" key="1">
    <citation type="submission" date="2015-01" db="EMBL/GenBank/DDBJ databases">
        <title>Comparative genomics of non-oral Prevotella species.</title>
        <authorList>
            <person name="Accetto T."/>
            <person name="Nograsek B."/>
            <person name="Avgustin G."/>
        </authorList>
    </citation>
    <scope>NUCLEOTIDE SEQUENCE [LARGE SCALE GENOMIC DNA]</scope>
    <source>
        <strain evidence="3 4">P5-119</strain>
    </source>
</reference>
<evidence type="ECO:0000256" key="1">
    <source>
        <dbReference type="ARBA" id="ARBA00022723"/>
    </source>
</evidence>
<dbReference type="InterPro" id="IPR051332">
    <property type="entry name" value="Fosfomycin_Res_Enzymes"/>
</dbReference>
<dbReference type="Proteomes" id="UP000032046">
    <property type="component" value="Unassembled WGS sequence"/>
</dbReference>
<dbReference type="InterPro" id="IPR037478">
    <property type="entry name" value="YwkD-like_dom"/>
</dbReference>
<dbReference type="CDD" id="cd08352">
    <property type="entry name" value="VOC_Bs_YwkD_like"/>
    <property type="match status" value="1"/>
</dbReference>
<gene>
    <name evidence="3" type="ORF">ST44_09730</name>
</gene>
<proteinExistence type="predicted"/>
<name>A0A0D0IUR5_9BACT</name>
<dbReference type="SUPFAM" id="SSF54593">
    <property type="entry name" value="Glyoxalase/Bleomycin resistance protein/Dihydroxybiphenyl dioxygenase"/>
    <property type="match status" value="1"/>
</dbReference>
<dbReference type="PANTHER" id="PTHR36113">
    <property type="entry name" value="LYASE, PUTATIVE-RELATED-RELATED"/>
    <property type="match status" value="1"/>
</dbReference>
<dbReference type="InterPro" id="IPR029068">
    <property type="entry name" value="Glyas_Bleomycin-R_OHBP_Dase"/>
</dbReference>
<dbReference type="STRING" id="1602171.ST44_09730"/>
<dbReference type="InterPro" id="IPR004360">
    <property type="entry name" value="Glyas_Fos-R_dOase_dom"/>
</dbReference>
<dbReference type="Gene3D" id="3.10.180.10">
    <property type="entry name" value="2,3-Dihydroxybiphenyl 1,2-Dioxygenase, domain 1"/>
    <property type="match status" value="1"/>
</dbReference>
<protein>
    <recommendedName>
        <fullName evidence="2">VOC domain-containing protein</fullName>
    </recommendedName>
</protein>
<dbReference type="PANTHER" id="PTHR36113:SF6">
    <property type="entry name" value="FOSFOMYCIN RESISTANCE PROTEIN FOSX"/>
    <property type="match status" value="1"/>
</dbReference>
<dbReference type="AlphaFoldDB" id="A0A0D0IUR5"/>
<feature type="domain" description="VOC" evidence="2">
    <location>
        <begin position="5"/>
        <end position="128"/>
    </location>
</feature>
<keyword evidence="1" id="KW-0479">Metal-binding</keyword>
<dbReference type="OrthoDB" id="9788468at2"/>
<sequence>MKLNKIHHVAVICSDYEQSKYFYTEVLGLKIVSENYREERHSWKADCWLGNTYVVELFSFPNPPARPSYPEAAGLRHLAFEVDNLAAAVSELDSKGVKHEPIRTDEYTGRQFVFFSDPDGLPIELYEK</sequence>
<evidence type="ECO:0000313" key="4">
    <source>
        <dbReference type="Proteomes" id="UP000032046"/>
    </source>
</evidence>
<dbReference type="GO" id="GO:0046872">
    <property type="term" value="F:metal ion binding"/>
    <property type="evidence" value="ECO:0007669"/>
    <property type="project" value="UniProtKB-KW"/>
</dbReference>
<evidence type="ECO:0000313" key="3">
    <source>
        <dbReference type="EMBL" id="KIP61341.1"/>
    </source>
</evidence>
<dbReference type="InterPro" id="IPR037523">
    <property type="entry name" value="VOC_core"/>
</dbReference>
<dbReference type="Pfam" id="PF00903">
    <property type="entry name" value="Glyoxalase"/>
    <property type="match status" value="1"/>
</dbReference>
<comment type="caution">
    <text evidence="3">The sequence shown here is derived from an EMBL/GenBank/DDBJ whole genome shotgun (WGS) entry which is preliminary data.</text>
</comment>
<accession>A0A0D0IUR5</accession>
<dbReference type="NCBIfam" id="NF008551">
    <property type="entry name" value="PRK11478.1"/>
    <property type="match status" value="1"/>
</dbReference>
<dbReference type="RefSeq" id="WP_042519728.1">
    <property type="nucleotide sequence ID" value="NZ_JAXESS010000053.1"/>
</dbReference>
<dbReference type="EMBL" id="JXQK01000067">
    <property type="protein sequence ID" value="KIP61341.1"/>
    <property type="molecule type" value="Genomic_DNA"/>
</dbReference>
<evidence type="ECO:0000259" key="2">
    <source>
        <dbReference type="PROSITE" id="PS51819"/>
    </source>
</evidence>
<keyword evidence="4" id="KW-1185">Reference proteome</keyword>